<gene>
    <name evidence="1" type="ORF">H2198_000950</name>
</gene>
<keyword evidence="2" id="KW-1185">Reference proteome</keyword>
<evidence type="ECO:0000313" key="2">
    <source>
        <dbReference type="Proteomes" id="UP001172386"/>
    </source>
</evidence>
<protein>
    <submittedName>
        <fullName evidence="1">Uncharacterized protein</fullName>
    </submittedName>
</protein>
<sequence>MTSYQGARYGKVDQHIKPPIVSEEPVSPVSEYQPEKNRTDTPSIHEAPHVKGKPTELPQNYPWLPGVLKRLPWLAFLSLFLTVSCASCSVAVLVVSDGRPVEQWRVRPAVWLATLTAIGNASLRYALAEGVSIAWWRYALRSAPLKNLHRLWEHGTSLWSAGLWSIVTESFTHETCSRSGAVSREYTIAPQLAYGFTGVEYAADYGQKANRPIVTDWFLYTLLNYNQRSRIKADVASGCQGVCTGSVQAAGLYRECTETSELATWTENSSISRKVFGTEWEFVTRSPAFYGLDYDDTLVADGVNDTLPTDEPYIRLSAIFADVPQSRNGNLSFTIRNKTCNIYSAQSIYHFSIQNDTVMTNEGLQNASVEVPNTITLDSTEMTGLSTVQNLRRSVANTGISLTWPWPNNASLQGLDNTLHNYSLWLELPVSYIGGNCTTWYCSYYSTLGGLSTAASDLFAANVTGHYGGSTNGVILDMSGPLTNQFMRTGNTFNLSYDDLSSSSSGTQEDPFMTGTGWADPTGFIFDSLDEIMFRLAIDSAHVDALQNVTWFYKNYVNGGGSSRIDAPPRVSVTNASAPYTAFPQSQMIQMNRTRTIQVFESNYYYLAGALVVMLLAVAVVMPIFYGFWELGRNVSLLPLEIANAFEAPLLRETDSNMTAEEIVKCSGNTVVQYGSIYDETAARRRLGFRVEGMVSPSIRY</sequence>
<reference evidence="1" key="1">
    <citation type="submission" date="2022-10" db="EMBL/GenBank/DDBJ databases">
        <title>Culturing micro-colonial fungi from biological soil crusts in the Mojave desert and describing Neophaeococcomyces mojavensis, and introducing the new genera and species Taxawa tesnikishii.</title>
        <authorList>
            <person name="Kurbessoian T."/>
            <person name="Stajich J.E."/>
        </authorList>
    </citation>
    <scope>NUCLEOTIDE SEQUENCE</scope>
    <source>
        <strain evidence="1">JES_112</strain>
    </source>
</reference>
<name>A0ACC3AJ97_9EURO</name>
<accession>A0ACC3AJ97</accession>
<dbReference type="Proteomes" id="UP001172386">
    <property type="component" value="Unassembled WGS sequence"/>
</dbReference>
<proteinExistence type="predicted"/>
<dbReference type="EMBL" id="JAPDRQ010000010">
    <property type="protein sequence ID" value="KAJ9663189.1"/>
    <property type="molecule type" value="Genomic_DNA"/>
</dbReference>
<comment type="caution">
    <text evidence="1">The sequence shown here is derived from an EMBL/GenBank/DDBJ whole genome shotgun (WGS) entry which is preliminary data.</text>
</comment>
<evidence type="ECO:0000313" key="1">
    <source>
        <dbReference type="EMBL" id="KAJ9663189.1"/>
    </source>
</evidence>
<organism evidence="1 2">
    <name type="scientific">Neophaeococcomyces mojaviensis</name>
    <dbReference type="NCBI Taxonomy" id="3383035"/>
    <lineage>
        <taxon>Eukaryota</taxon>
        <taxon>Fungi</taxon>
        <taxon>Dikarya</taxon>
        <taxon>Ascomycota</taxon>
        <taxon>Pezizomycotina</taxon>
        <taxon>Eurotiomycetes</taxon>
        <taxon>Chaetothyriomycetidae</taxon>
        <taxon>Chaetothyriales</taxon>
        <taxon>Chaetothyriales incertae sedis</taxon>
        <taxon>Neophaeococcomyces</taxon>
    </lineage>
</organism>